<dbReference type="Gene3D" id="3.40.50.720">
    <property type="entry name" value="NAD(P)-binding Rossmann-like Domain"/>
    <property type="match status" value="1"/>
</dbReference>
<dbReference type="InterPro" id="IPR052228">
    <property type="entry name" value="Sec_Metab_Biosynth_Oxidored"/>
</dbReference>
<dbReference type="PANTHER" id="PTHR47534:SF3">
    <property type="entry name" value="ALCOHOL DEHYDROGENASE-LIKE C-TERMINAL DOMAIN-CONTAINING PROTEIN"/>
    <property type="match status" value="1"/>
</dbReference>
<evidence type="ECO:0000256" key="1">
    <source>
        <dbReference type="ARBA" id="ARBA00023002"/>
    </source>
</evidence>
<dbReference type="Proteomes" id="UP000236047">
    <property type="component" value="Unassembled WGS sequence"/>
</dbReference>
<gene>
    <name evidence="2" type="ORF">AOB60_22775</name>
</gene>
<dbReference type="AlphaFoldDB" id="A0A2N8P870"/>
<organism evidence="2 3">
    <name type="scientific">Streptomyces noursei</name>
    <name type="common">Streptomyces albulus</name>
    <dbReference type="NCBI Taxonomy" id="1971"/>
    <lineage>
        <taxon>Bacteria</taxon>
        <taxon>Bacillati</taxon>
        <taxon>Actinomycetota</taxon>
        <taxon>Actinomycetes</taxon>
        <taxon>Kitasatosporales</taxon>
        <taxon>Streptomycetaceae</taxon>
        <taxon>Streptomyces</taxon>
    </lineage>
</organism>
<name>A0A2N8P870_STRNR</name>
<sequence length="274" mass="29060">MKTYVITGGTDGIGKALAFRYLRQGEEVVVVGRSAEKGTAWLAAAREQGAAERAHFVPADLGSVAENRAVIDALCASFGKLDALVLCARHFRTTRLVTAEGFENTFAHFYLSRFLLSHGLVELLEAADAPVILNVAGPGGTGEIAWEDLQLARAYDGQRALAQGGRLNDLLGVGFADAWPAARTRYVLVNPGTVNTSFSGQYTPAVQAQVDAIRRSAQPVEEAVRPLAAVLDDPPQAPLSALVQGAPLRVDGPGFEVASARRLRRDTELLLGGA</sequence>
<keyword evidence="1" id="KW-0560">Oxidoreductase</keyword>
<dbReference type="SUPFAM" id="SSF51735">
    <property type="entry name" value="NAD(P)-binding Rossmann-fold domains"/>
    <property type="match status" value="1"/>
</dbReference>
<dbReference type="EMBL" id="LJSN01000003">
    <property type="protein sequence ID" value="PNE37211.1"/>
    <property type="molecule type" value="Genomic_DNA"/>
</dbReference>
<dbReference type="Pfam" id="PF00106">
    <property type="entry name" value="adh_short"/>
    <property type="match status" value="1"/>
</dbReference>
<evidence type="ECO:0000313" key="3">
    <source>
        <dbReference type="Proteomes" id="UP000236047"/>
    </source>
</evidence>
<dbReference type="PRINTS" id="PR00081">
    <property type="entry name" value="GDHRDH"/>
</dbReference>
<evidence type="ECO:0000313" key="2">
    <source>
        <dbReference type="EMBL" id="PNE37211.1"/>
    </source>
</evidence>
<proteinExistence type="predicted"/>
<reference evidence="3" key="1">
    <citation type="submission" date="2015-09" db="EMBL/GenBank/DDBJ databases">
        <authorList>
            <person name="Graham D.E."/>
            <person name="Mahan K.M."/>
            <person name="Klingeman D.M."/>
            <person name="Fida T."/>
            <person name="Giannone R.J."/>
            <person name="Hettich R.L."/>
            <person name="Parry R.J."/>
            <person name="Spain J.C."/>
        </authorList>
    </citation>
    <scope>NUCLEOTIDE SEQUENCE [LARGE SCALE GENOMIC DNA]</scope>
    <source>
        <strain evidence="3">JCM 4701</strain>
    </source>
</reference>
<dbReference type="InterPro" id="IPR002347">
    <property type="entry name" value="SDR_fam"/>
</dbReference>
<dbReference type="GO" id="GO:0016491">
    <property type="term" value="F:oxidoreductase activity"/>
    <property type="evidence" value="ECO:0007669"/>
    <property type="project" value="UniProtKB-KW"/>
</dbReference>
<protein>
    <submittedName>
        <fullName evidence="2">Oxidoreductase</fullName>
    </submittedName>
</protein>
<dbReference type="PANTHER" id="PTHR47534">
    <property type="entry name" value="YALI0E05731P"/>
    <property type="match status" value="1"/>
</dbReference>
<accession>A0A2N8P870</accession>
<comment type="caution">
    <text evidence="2">The sequence shown here is derived from an EMBL/GenBank/DDBJ whole genome shotgun (WGS) entry which is preliminary data.</text>
</comment>
<dbReference type="InterPro" id="IPR036291">
    <property type="entry name" value="NAD(P)-bd_dom_sf"/>
</dbReference>
<dbReference type="RefSeq" id="WP_102924943.1">
    <property type="nucleotide sequence ID" value="NZ_LJSN01000003.1"/>
</dbReference>
<keyword evidence="3" id="KW-1185">Reference proteome</keyword>